<evidence type="ECO:0000256" key="3">
    <source>
        <dbReference type="ARBA" id="ARBA00023002"/>
    </source>
</evidence>
<dbReference type="InterPro" id="IPR051821">
    <property type="entry name" value="Asp/Asn_beta-hydroxylase"/>
</dbReference>
<comment type="caution">
    <text evidence="5">The sequence shown here is derived from an EMBL/GenBank/DDBJ whole genome shotgun (WGS) entry which is preliminary data.</text>
</comment>
<dbReference type="Proteomes" id="UP000570166">
    <property type="component" value="Unassembled WGS sequence"/>
</dbReference>
<dbReference type="PANTHER" id="PTHR46332">
    <property type="entry name" value="ASPARTATE BETA-HYDROXYLASE DOMAIN-CONTAINING PROTEIN 2"/>
    <property type="match status" value="1"/>
</dbReference>
<evidence type="ECO:0000256" key="1">
    <source>
        <dbReference type="ARBA" id="ARBA00007730"/>
    </source>
</evidence>
<evidence type="ECO:0000256" key="2">
    <source>
        <dbReference type="ARBA" id="ARBA00022964"/>
    </source>
</evidence>
<organism evidence="5 6">
    <name type="scientific">Sphingomonas chungangi</name>
    <dbReference type="NCBI Taxonomy" id="2683589"/>
    <lineage>
        <taxon>Bacteria</taxon>
        <taxon>Pseudomonadati</taxon>
        <taxon>Pseudomonadota</taxon>
        <taxon>Alphaproteobacteria</taxon>
        <taxon>Sphingomonadales</taxon>
        <taxon>Sphingomonadaceae</taxon>
        <taxon>Sphingomonas</taxon>
    </lineage>
</organism>
<dbReference type="RefSeq" id="WP_181638804.1">
    <property type="nucleotide sequence ID" value="NZ_JACEIB010000003.1"/>
</dbReference>
<keyword evidence="3" id="KW-0560">Oxidoreductase</keyword>
<dbReference type="Pfam" id="PF05118">
    <property type="entry name" value="Asp_Arg_Hydrox"/>
    <property type="match status" value="1"/>
</dbReference>
<dbReference type="InterPro" id="IPR027443">
    <property type="entry name" value="IPNS-like_sf"/>
</dbReference>
<dbReference type="Gene3D" id="2.60.120.330">
    <property type="entry name" value="B-lactam Antibiotic, Isopenicillin N Synthase, Chain"/>
    <property type="match status" value="1"/>
</dbReference>
<reference evidence="5 6" key="1">
    <citation type="submission" date="2020-07" db="EMBL/GenBank/DDBJ databases">
        <authorList>
            <person name="Sun Q."/>
        </authorList>
    </citation>
    <scope>NUCLEOTIDE SEQUENCE [LARGE SCALE GENOMIC DNA]</scope>
    <source>
        <strain evidence="5 6">CGMCC 1.13654</strain>
    </source>
</reference>
<sequence length="221" mass="25156">MIPTTPILDPSLLAWTERLASEWRTIQAECDLLLGERDAIPSLGRIASYHRRIAPDDKWRSFFFEAHGYEVVSNRARCPATAALLDTIPDLVTAFYSVMDAGTHVPRHRGFSKGLLNIHLGLRIPGKAGDCRIQVADQNHGWGEGDLLMFDESFHHEVWNDSDRPRAVLFIQVMRPMRWRGRLLTRATIAVVNRTKYVQQARRSIGATPKRFAQRSRGEGR</sequence>
<dbReference type="GO" id="GO:0051213">
    <property type="term" value="F:dioxygenase activity"/>
    <property type="evidence" value="ECO:0007669"/>
    <property type="project" value="UniProtKB-KW"/>
</dbReference>
<evidence type="ECO:0000313" key="5">
    <source>
        <dbReference type="EMBL" id="MBA2933585.1"/>
    </source>
</evidence>
<dbReference type="PANTHER" id="PTHR46332:SF5">
    <property type="entry name" value="ASPARTATE BETA-HYDROXYLASE DOMAIN CONTAINING 2"/>
    <property type="match status" value="1"/>
</dbReference>
<evidence type="ECO:0000259" key="4">
    <source>
        <dbReference type="Pfam" id="PF05118"/>
    </source>
</evidence>
<keyword evidence="2" id="KW-0223">Dioxygenase</keyword>
<protein>
    <submittedName>
        <fullName evidence="5">Aspartyl/asparaginyl beta-hydroxylase domain-containing protein</fullName>
    </submittedName>
</protein>
<feature type="domain" description="Aspartyl/asparaginy/proline hydroxylase" evidence="4">
    <location>
        <begin position="21"/>
        <end position="176"/>
    </location>
</feature>
<accession>A0A838L4G6</accession>
<dbReference type="SUPFAM" id="SSF51197">
    <property type="entry name" value="Clavaminate synthase-like"/>
    <property type="match status" value="1"/>
</dbReference>
<dbReference type="InterPro" id="IPR007803">
    <property type="entry name" value="Asp/Arg/Pro-Hydrxlase"/>
</dbReference>
<name>A0A838L4G6_9SPHN</name>
<evidence type="ECO:0000313" key="6">
    <source>
        <dbReference type="Proteomes" id="UP000570166"/>
    </source>
</evidence>
<dbReference type="AlphaFoldDB" id="A0A838L4G6"/>
<comment type="similarity">
    <text evidence="1">Belongs to the aspartyl/asparaginyl beta-hydroxylase family.</text>
</comment>
<keyword evidence="6" id="KW-1185">Reference proteome</keyword>
<proteinExistence type="inferred from homology"/>
<gene>
    <name evidence="5" type="ORF">HZF05_05690</name>
</gene>
<dbReference type="EMBL" id="JACEIB010000003">
    <property type="protein sequence ID" value="MBA2933585.1"/>
    <property type="molecule type" value="Genomic_DNA"/>
</dbReference>